<evidence type="ECO:0000256" key="8">
    <source>
        <dbReference type="HAMAP-Rule" id="MF_00011"/>
    </source>
</evidence>
<dbReference type="FunFam" id="1.10.300.10:FF:000001">
    <property type="entry name" value="Adenylosuccinate synthetase"/>
    <property type="match status" value="1"/>
</dbReference>
<evidence type="ECO:0000256" key="5">
    <source>
        <dbReference type="ARBA" id="ARBA00022755"/>
    </source>
</evidence>
<dbReference type="KEGG" id="mpec:B9O19_00678"/>
<feature type="binding site" description="in other chain" evidence="8">
    <location>
        <begin position="13"/>
        <end position="16"/>
    </location>
    <ligand>
        <name>IMP</name>
        <dbReference type="ChEBI" id="CHEBI:58053"/>
        <note>ligand shared between dimeric partners</note>
    </ligand>
</feature>
<feature type="binding site" evidence="8">
    <location>
        <begin position="40"/>
        <end position="42"/>
    </location>
    <ligand>
        <name>GTP</name>
        <dbReference type="ChEBI" id="CHEBI:37565"/>
    </ligand>
</feature>
<dbReference type="SMART" id="SM00788">
    <property type="entry name" value="Adenylsucc_synt"/>
    <property type="match status" value="1"/>
</dbReference>
<dbReference type="InterPro" id="IPR018220">
    <property type="entry name" value="Adenylosuccin_syn_GTP-bd"/>
</dbReference>
<evidence type="ECO:0000256" key="3">
    <source>
        <dbReference type="ARBA" id="ARBA00022723"/>
    </source>
</evidence>
<evidence type="ECO:0000313" key="12">
    <source>
        <dbReference type="Proteomes" id="UP000235589"/>
    </source>
</evidence>
<keyword evidence="5 8" id="KW-0658">Purine biosynthesis</keyword>
<feature type="binding site" evidence="8">
    <location>
        <position position="13"/>
    </location>
    <ligand>
        <name>Mg(2+)</name>
        <dbReference type="ChEBI" id="CHEBI:18420"/>
    </ligand>
</feature>
<keyword evidence="3 8" id="KW-0479">Metal-binding</keyword>
<protein>
    <recommendedName>
        <fullName evidence="8 10">Adenylosuccinate synthetase</fullName>
        <shortName evidence="8">AMPSase</shortName>
        <shortName evidence="8">AdSS</shortName>
        <ecNumber evidence="8 10">6.3.4.4</ecNumber>
    </recommendedName>
    <alternativeName>
        <fullName evidence="8">IMP--aspartate ligase</fullName>
    </alternativeName>
</protein>
<dbReference type="PROSITE" id="PS01266">
    <property type="entry name" value="ADENYLOSUCCIN_SYN_1"/>
    <property type="match status" value="1"/>
</dbReference>
<dbReference type="UniPathway" id="UPA00075">
    <property type="reaction ID" value="UER00335"/>
</dbReference>
<dbReference type="GO" id="GO:0000287">
    <property type="term" value="F:magnesium ion binding"/>
    <property type="evidence" value="ECO:0007669"/>
    <property type="project" value="UniProtKB-UniRule"/>
</dbReference>
<evidence type="ECO:0000256" key="7">
    <source>
        <dbReference type="ARBA" id="ARBA00023134"/>
    </source>
</evidence>
<accession>A0A2K9P0T0</accession>
<feature type="active site" evidence="9">
    <location>
        <position position="139"/>
    </location>
</feature>
<keyword evidence="4 8" id="KW-0547">Nucleotide-binding</keyword>
<feature type="binding site" evidence="8">
    <location>
        <begin position="12"/>
        <end position="18"/>
    </location>
    <ligand>
        <name>GTP</name>
        <dbReference type="ChEBI" id="CHEBI:37565"/>
    </ligand>
</feature>
<dbReference type="GO" id="GO:0046040">
    <property type="term" value="P:IMP metabolic process"/>
    <property type="evidence" value="ECO:0007669"/>
    <property type="project" value="TreeGrafter"/>
</dbReference>
<comment type="pathway">
    <text evidence="8 10">Purine metabolism; AMP biosynthesis via de novo pathway; AMP from IMP: step 1/2.</text>
</comment>
<evidence type="ECO:0000256" key="1">
    <source>
        <dbReference type="ARBA" id="ARBA00011738"/>
    </source>
</evidence>
<dbReference type="InterPro" id="IPR042110">
    <property type="entry name" value="Adenylosuccinate_synth_dom2"/>
</dbReference>
<feature type="binding site" evidence="8">
    <location>
        <position position="40"/>
    </location>
    <ligand>
        <name>Mg(2+)</name>
        <dbReference type="ChEBI" id="CHEBI:18420"/>
    </ligand>
</feature>
<dbReference type="Gene3D" id="3.90.170.10">
    <property type="entry name" value="Adenylosuccinate Synthetase, subunit A, domain 3"/>
    <property type="match status" value="1"/>
</dbReference>
<name>A0A2K9P0T0_9FIRM</name>
<feature type="binding site" evidence="8">
    <location>
        <begin position="412"/>
        <end position="414"/>
    </location>
    <ligand>
        <name>GTP</name>
        <dbReference type="ChEBI" id="CHEBI:37565"/>
    </ligand>
</feature>
<keyword evidence="7 8" id="KW-0342">GTP-binding</keyword>
<dbReference type="Gene3D" id="1.10.300.10">
    <property type="entry name" value="Adenylosuccinate Synthetase, subunit A, domain 2"/>
    <property type="match status" value="1"/>
</dbReference>
<dbReference type="NCBIfam" id="TIGR00184">
    <property type="entry name" value="purA"/>
    <property type="match status" value="1"/>
</dbReference>
<feature type="active site" description="Proton acceptor" evidence="8">
    <location>
        <position position="13"/>
    </location>
</feature>
<dbReference type="GO" id="GO:0044208">
    <property type="term" value="P:'de novo' AMP biosynthetic process"/>
    <property type="evidence" value="ECO:0007669"/>
    <property type="project" value="UniProtKB-UniRule"/>
</dbReference>
<dbReference type="InterPro" id="IPR001114">
    <property type="entry name" value="Adenylosuccinate_synthetase"/>
</dbReference>
<dbReference type="CDD" id="cd03108">
    <property type="entry name" value="AdSS"/>
    <property type="match status" value="1"/>
</dbReference>
<dbReference type="PANTHER" id="PTHR11846">
    <property type="entry name" value="ADENYLOSUCCINATE SYNTHETASE"/>
    <property type="match status" value="1"/>
</dbReference>
<dbReference type="GO" id="GO:0004019">
    <property type="term" value="F:adenylosuccinate synthase activity"/>
    <property type="evidence" value="ECO:0007669"/>
    <property type="project" value="UniProtKB-UniRule"/>
</dbReference>
<comment type="subunit">
    <text evidence="1 8">Homodimer.</text>
</comment>
<evidence type="ECO:0000313" key="11">
    <source>
        <dbReference type="EMBL" id="AUO18861.1"/>
    </source>
</evidence>
<sequence>MPTKVVIGAQWGDEGKGKTIDILAGKADVVVRTSGGNNAGHTLKVDDVTYKLHVMPSGILYPDTLNIIGCGVVVDPKVLLEEIDGFESKGISTKNLMIDSRAHVIMPYHIELDGLSEIARGKGDIGTTKKGIGPCYMDKAERCGIRMSDLIDKEKFSEKVRENLAIKNKMIELVYGGTPLDADAIINEYNEYADRLRGYVCDTIPILYEAVESDKEVLFEGAQGILLDIDIGTYPYVTSSHPISGGVCVGSGIGPKAIDECIGILKGYTTRVGNGPFPTELDDAVGEAIRQKGFEFGTTTGRPRRTGWFDAVIARYAVRTSSLTSIVFNKIDPLGGLDKIKLCVAYDKNGEITKDFPPTLEELAECKPVYEEMDGWKEDISNIKEFDKLPEAAKKYILRVEELIGCKITSIGVGPGRDQNIER</sequence>
<feature type="binding site" evidence="8">
    <location>
        <position position="142"/>
    </location>
    <ligand>
        <name>IMP</name>
        <dbReference type="ChEBI" id="CHEBI:58053"/>
        <note>ligand shared between dimeric partners</note>
    </ligand>
</feature>
<dbReference type="HAMAP" id="MF_00011">
    <property type="entry name" value="Adenylosucc_synth"/>
    <property type="match status" value="1"/>
</dbReference>
<feature type="binding site" evidence="8">
    <location>
        <begin position="330"/>
        <end position="332"/>
    </location>
    <ligand>
        <name>GTP</name>
        <dbReference type="ChEBI" id="CHEBI:37565"/>
    </ligand>
</feature>
<gene>
    <name evidence="8" type="primary">purA</name>
    <name evidence="11" type="ORF">B9O19_00678</name>
</gene>
<dbReference type="Proteomes" id="UP000235589">
    <property type="component" value="Chromosome"/>
</dbReference>
<feature type="binding site" evidence="8">
    <location>
        <begin position="298"/>
        <end position="304"/>
    </location>
    <ligand>
        <name>substrate</name>
    </ligand>
</feature>
<comment type="subcellular location">
    <subcellularLocation>
        <location evidence="8">Cytoplasm</location>
    </subcellularLocation>
</comment>
<dbReference type="InterPro" id="IPR033128">
    <property type="entry name" value="Adenylosuccin_syn_Lys_AS"/>
</dbReference>
<comment type="function">
    <text evidence="8">Plays an important role in the de novo pathway of purine nucleotide biosynthesis. Catalyzes the first committed step in the biosynthesis of AMP from IMP.</text>
</comment>
<dbReference type="AlphaFoldDB" id="A0A2K9P0T0"/>
<dbReference type="GeneID" id="98062104"/>
<feature type="binding site" evidence="8">
    <location>
        <position position="304"/>
    </location>
    <ligand>
        <name>GTP</name>
        <dbReference type="ChEBI" id="CHEBI:37565"/>
    </ligand>
</feature>
<feature type="binding site" description="in other chain" evidence="8">
    <location>
        <position position="223"/>
    </location>
    <ligand>
        <name>IMP</name>
        <dbReference type="ChEBI" id="CHEBI:58053"/>
        <note>ligand shared between dimeric partners</note>
    </ligand>
</feature>
<dbReference type="Gene3D" id="3.40.440.10">
    <property type="entry name" value="Adenylosuccinate Synthetase, subunit A, domain 1"/>
    <property type="match status" value="1"/>
</dbReference>
<keyword evidence="8" id="KW-0963">Cytoplasm</keyword>
<feature type="binding site" description="in other chain" evidence="8">
    <location>
        <position position="302"/>
    </location>
    <ligand>
        <name>IMP</name>
        <dbReference type="ChEBI" id="CHEBI:58053"/>
        <note>ligand shared between dimeric partners</note>
    </ligand>
</feature>
<dbReference type="EMBL" id="CP020991">
    <property type="protein sequence ID" value="AUO18861.1"/>
    <property type="molecule type" value="Genomic_DNA"/>
</dbReference>
<reference evidence="11 12" key="1">
    <citation type="submission" date="2017-04" db="EMBL/GenBank/DDBJ databases">
        <title>Monoglobus pectinilyticus 14 draft genome.</title>
        <authorList>
            <person name="Kim C."/>
            <person name="Rosendale D.I."/>
            <person name="Kelly W.J."/>
            <person name="Tannock G.W."/>
            <person name="Patchett M.L."/>
            <person name="Jordens J.Z."/>
        </authorList>
    </citation>
    <scope>NUCLEOTIDE SEQUENCE [LARGE SCALE GENOMIC DNA]</scope>
    <source>
        <strain evidence="11 12">14</strain>
    </source>
</reference>
<feature type="binding site" description="in other chain" evidence="8">
    <location>
        <position position="128"/>
    </location>
    <ligand>
        <name>IMP</name>
        <dbReference type="ChEBI" id="CHEBI:58053"/>
        <note>ligand shared between dimeric partners</note>
    </ligand>
</feature>
<comment type="similarity">
    <text evidence="8 10">Belongs to the adenylosuccinate synthetase family.</text>
</comment>
<dbReference type="EC" id="6.3.4.4" evidence="8 10"/>
<dbReference type="PANTHER" id="PTHR11846:SF0">
    <property type="entry name" value="ADENYLOSUCCINATE SYNTHETASE"/>
    <property type="match status" value="1"/>
</dbReference>
<dbReference type="InterPro" id="IPR042111">
    <property type="entry name" value="Adenylosuccinate_synth_dom3"/>
</dbReference>
<comment type="catalytic activity">
    <reaction evidence="8 10">
        <text>IMP + L-aspartate + GTP = N(6)-(1,2-dicarboxyethyl)-AMP + GDP + phosphate + 2 H(+)</text>
        <dbReference type="Rhea" id="RHEA:15753"/>
        <dbReference type="ChEBI" id="CHEBI:15378"/>
        <dbReference type="ChEBI" id="CHEBI:29991"/>
        <dbReference type="ChEBI" id="CHEBI:37565"/>
        <dbReference type="ChEBI" id="CHEBI:43474"/>
        <dbReference type="ChEBI" id="CHEBI:57567"/>
        <dbReference type="ChEBI" id="CHEBI:58053"/>
        <dbReference type="ChEBI" id="CHEBI:58189"/>
        <dbReference type="EC" id="6.3.4.4"/>
    </reaction>
</comment>
<organism evidence="11 12">
    <name type="scientific">Monoglobus pectinilyticus</name>
    <dbReference type="NCBI Taxonomy" id="1981510"/>
    <lineage>
        <taxon>Bacteria</taxon>
        <taxon>Bacillati</taxon>
        <taxon>Bacillota</taxon>
        <taxon>Clostridia</taxon>
        <taxon>Monoglobales</taxon>
        <taxon>Monoglobaceae</taxon>
        <taxon>Monoglobus</taxon>
    </lineage>
</organism>
<dbReference type="InterPro" id="IPR027417">
    <property type="entry name" value="P-loop_NTPase"/>
</dbReference>
<feature type="binding site" description="in other chain" evidence="8">
    <location>
        <position position="238"/>
    </location>
    <ligand>
        <name>IMP</name>
        <dbReference type="ChEBI" id="CHEBI:58053"/>
        <note>ligand shared between dimeric partners</note>
    </ligand>
</feature>
<dbReference type="GO" id="GO:0005737">
    <property type="term" value="C:cytoplasm"/>
    <property type="evidence" value="ECO:0007669"/>
    <property type="project" value="UniProtKB-SubCell"/>
</dbReference>
<feature type="active site" description="Proton donor" evidence="8">
    <location>
        <position position="41"/>
    </location>
</feature>
<dbReference type="NCBIfam" id="NF002223">
    <property type="entry name" value="PRK01117.1"/>
    <property type="match status" value="1"/>
</dbReference>
<keyword evidence="2 8" id="KW-0436">Ligase</keyword>
<dbReference type="PROSITE" id="PS00513">
    <property type="entry name" value="ADENYLOSUCCIN_SYN_2"/>
    <property type="match status" value="1"/>
</dbReference>
<keyword evidence="6 8" id="KW-0460">Magnesium</keyword>
<dbReference type="Pfam" id="PF00709">
    <property type="entry name" value="Adenylsucc_synt"/>
    <property type="match status" value="1"/>
</dbReference>
<feature type="binding site" description="in other chain" evidence="8">
    <location>
        <begin position="38"/>
        <end position="41"/>
    </location>
    <ligand>
        <name>IMP</name>
        <dbReference type="ChEBI" id="CHEBI:58053"/>
        <note>ligand shared between dimeric partners</note>
    </ligand>
</feature>
<comment type="cofactor">
    <cofactor evidence="8">
        <name>Mg(2+)</name>
        <dbReference type="ChEBI" id="CHEBI:18420"/>
    </cofactor>
    <text evidence="8">Binds 1 Mg(2+) ion per subunit.</text>
</comment>
<dbReference type="GO" id="GO:0005525">
    <property type="term" value="F:GTP binding"/>
    <property type="evidence" value="ECO:0007669"/>
    <property type="project" value="UniProtKB-UniRule"/>
</dbReference>
<keyword evidence="12" id="KW-1185">Reference proteome</keyword>
<evidence type="ECO:0000256" key="10">
    <source>
        <dbReference type="RuleBase" id="RU000520"/>
    </source>
</evidence>
<dbReference type="InterPro" id="IPR042109">
    <property type="entry name" value="Adenylosuccinate_synth_dom1"/>
</dbReference>
<evidence type="ECO:0000256" key="9">
    <source>
        <dbReference type="PROSITE-ProRule" id="PRU10134"/>
    </source>
</evidence>
<evidence type="ECO:0000256" key="4">
    <source>
        <dbReference type="ARBA" id="ARBA00022741"/>
    </source>
</evidence>
<dbReference type="FunFam" id="3.90.170.10:FF:000001">
    <property type="entry name" value="Adenylosuccinate synthetase"/>
    <property type="match status" value="1"/>
</dbReference>
<proteinExistence type="inferred from homology"/>
<dbReference type="OrthoDB" id="9807553at2"/>
<dbReference type="RefSeq" id="WP_102365114.1">
    <property type="nucleotide sequence ID" value="NZ_CP020991.1"/>
</dbReference>
<evidence type="ECO:0000256" key="2">
    <source>
        <dbReference type="ARBA" id="ARBA00022598"/>
    </source>
</evidence>
<evidence type="ECO:0000256" key="6">
    <source>
        <dbReference type="ARBA" id="ARBA00022842"/>
    </source>
</evidence>
<dbReference type="SUPFAM" id="SSF52540">
    <property type="entry name" value="P-loop containing nucleoside triphosphate hydrolases"/>
    <property type="match status" value="1"/>
</dbReference>